<dbReference type="EMBL" id="GL996501">
    <property type="protein sequence ID" value="EGW33524.1"/>
    <property type="molecule type" value="Genomic_DNA"/>
</dbReference>
<keyword evidence="4" id="KW-1185">Reference proteome</keyword>
<dbReference type="Pfam" id="PF12738">
    <property type="entry name" value="PTCB-BRCT"/>
    <property type="match status" value="1"/>
</dbReference>
<dbReference type="AlphaFoldDB" id="G3AMT0"/>
<dbReference type="GeneID" id="18871437"/>
<dbReference type="Proteomes" id="UP000000709">
    <property type="component" value="Unassembled WGS sequence"/>
</dbReference>
<evidence type="ECO:0000259" key="2">
    <source>
        <dbReference type="PROSITE" id="PS50172"/>
    </source>
</evidence>
<dbReference type="RefSeq" id="XP_007375039.1">
    <property type="nucleotide sequence ID" value="XM_007374977.1"/>
</dbReference>
<dbReference type="GO" id="GO:0006302">
    <property type="term" value="P:double-strand break repair"/>
    <property type="evidence" value="ECO:0007669"/>
    <property type="project" value="TreeGrafter"/>
</dbReference>
<protein>
    <recommendedName>
        <fullName evidence="2">BRCT domain-containing protein</fullName>
    </recommendedName>
</protein>
<reference evidence="3 4" key="1">
    <citation type="journal article" date="2011" name="Proc. Natl. Acad. Sci. U.S.A.">
        <title>Comparative genomics of xylose-fermenting fungi for enhanced biofuel production.</title>
        <authorList>
            <person name="Wohlbach D.J."/>
            <person name="Kuo A."/>
            <person name="Sato T.K."/>
            <person name="Potts K.M."/>
            <person name="Salamov A.A."/>
            <person name="LaButti K.M."/>
            <person name="Sun H."/>
            <person name="Clum A."/>
            <person name="Pangilinan J.L."/>
            <person name="Lindquist E.A."/>
            <person name="Lucas S."/>
            <person name="Lapidus A."/>
            <person name="Jin M."/>
            <person name="Gunawan C."/>
            <person name="Balan V."/>
            <person name="Dale B.E."/>
            <person name="Jeffries T.W."/>
            <person name="Zinkel R."/>
            <person name="Barry K.W."/>
            <person name="Grigoriev I.V."/>
            <person name="Gasch A.P."/>
        </authorList>
    </citation>
    <scope>NUCLEOTIDE SEQUENCE [LARGE SCALE GENOMIC DNA]</scope>
    <source>
        <strain evidence="4">NRRL Y-27907 / 11-Y1</strain>
    </source>
</reference>
<dbReference type="KEGG" id="spaa:SPAPADRAFT_50397"/>
<feature type="domain" description="BRCT" evidence="2">
    <location>
        <begin position="321"/>
        <end position="417"/>
    </location>
</feature>
<dbReference type="STRING" id="619300.G3AMT0"/>
<dbReference type="Pfam" id="PF00533">
    <property type="entry name" value="BRCT"/>
    <property type="match status" value="2"/>
</dbReference>
<proteinExistence type="predicted"/>
<feature type="compositionally biased region" description="Acidic residues" evidence="1">
    <location>
        <begin position="445"/>
        <end position="466"/>
    </location>
</feature>
<dbReference type="PROSITE" id="PS50172">
    <property type="entry name" value="BRCT"/>
    <property type="match status" value="3"/>
</dbReference>
<dbReference type="OMA" id="HEWITNT"/>
<dbReference type="PANTHER" id="PTHR47667">
    <property type="entry name" value="REGULATOR OF TY1 TRANSPOSITION PROTEIN 107"/>
    <property type="match status" value="1"/>
</dbReference>
<dbReference type="Pfam" id="PF16770">
    <property type="entry name" value="RTT107_BRCT_5"/>
    <property type="match status" value="1"/>
</dbReference>
<dbReference type="InterPro" id="IPR036420">
    <property type="entry name" value="BRCT_dom_sf"/>
</dbReference>
<dbReference type="InterPro" id="IPR031906">
    <property type="entry name" value="RTT107_BRCT_6"/>
</dbReference>
<organism evidence="4">
    <name type="scientific">Spathaspora passalidarum (strain NRRL Y-27907 / 11-Y1)</name>
    <dbReference type="NCBI Taxonomy" id="619300"/>
    <lineage>
        <taxon>Eukaryota</taxon>
        <taxon>Fungi</taxon>
        <taxon>Dikarya</taxon>
        <taxon>Ascomycota</taxon>
        <taxon>Saccharomycotina</taxon>
        <taxon>Pichiomycetes</taxon>
        <taxon>Debaryomycetaceae</taxon>
        <taxon>Spathaspora</taxon>
    </lineage>
</organism>
<evidence type="ECO:0000313" key="3">
    <source>
        <dbReference type="EMBL" id="EGW33524.1"/>
    </source>
</evidence>
<dbReference type="eggNOG" id="KOG2043">
    <property type="taxonomic scope" value="Eukaryota"/>
</dbReference>
<dbReference type="FunCoup" id="G3AMT0">
    <property type="interactions" value="64"/>
</dbReference>
<feature type="region of interest" description="Disordered" evidence="1">
    <location>
        <begin position="443"/>
        <end position="546"/>
    </location>
</feature>
<sequence>MFSESSFLIVKSEKLADAEGISKILNENNASAVFIKDDFDNKVNYLSPNPQITHIITESVDFVEYEQAIQSMIPITTSQWVHDSLAQSKIQNIKSYNPDPKYFFHDCFICCADNLPEGDKEIIYGTASAFGAGYLDVLTKYTTHLIAVDLTNEKSIVANSVINSKIKIVVPEWIDHCITLGRKVDENDYLLPNPKILQSDAVFPTATTVSSNDPATNGLEHKSTFLKGKKIYLSQDYNLSKRQNTAICKYLESHEAIICEKFNPDIDIYLGKYRHGEHYIQSCKNPNIVVGTLAYLYNLIITNKWILPTSSQLLHYPLPMNPIPQFTNLKISISNYSGDSRAYLARLISIMGGTFTKTLTRENDYLVCSKPEGKKYLTAKEKWVDETGKPIVKIVNHLWVEECFAQWELQDSNQEKYNHFPKDSLMEASVGNTKLNSEVLKSWYADDDDDDEESKDNEGNVDDSMSEDQSTKRKTKETEQVPDANASTDSKEELMDNSEPASPSTTQTSAKSSSPQVIAEPHHTPVGSRRSAAKRAAAKLHEDMSDLNQYQQMTKSSRKMKEYMTELEHLSSSPNKLLSSPPVKKHKPNKKCEIIAVMTGCESIIDLSADDIANLQNVGVEIISDLSTQPNTLIAPKILRTEKFLRSLAKVDHIVHPKYLIDVLKNVDKQTVLTEFNIEDYRLDKVTKLDQELGKNGLNNLLTSPNKGKLFQDLSFNMSSNLNGGVDVIARILHEHGMKDFHEIKSATKLAKTVIDTHIESTDQVILLANKTKDTKLIAAFKKQIKNGIALEWDWCVKSIFKMQLQNLDDFKL</sequence>
<dbReference type="InParanoid" id="G3AMT0"/>
<name>G3AMT0_SPAPN</name>
<feature type="domain" description="BRCT" evidence="2">
    <location>
        <begin position="99"/>
        <end position="191"/>
    </location>
</feature>
<dbReference type="Gene3D" id="3.40.50.10190">
    <property type="entry name" value="BRCT domain"/>
    <property type="match status" value="5"/>
</dbReference>
<dbReference type="OrthoDB" id="342264at2759"/>
<feature type="domain" description="BRCT" evidence="2">
    <location>
        <begin position="1"/>
        <end position="98"/>
    </location>
</feature>
<dbReference type="HOGENOM" id="CLU_002149_0_0_1"/>
<dbReference type="InterPro" id="IPR001357">
    <property type="entry name" value="BRCT_dom"/>
</dbReference>
<dbReference type="InterPro" id="IPR053036">
    <property type="entry name" value="CellCycle_DNARepair_Reg"/>
</dbReference>
<accession>G3AMT0</accession>
<feature type="compositionally biased region" description="Polar residues" evidence="1">
    <location>
        <begin position="499"/>
        <end position="516"/>
    </location>
</feature>
<dbReference type="SUPFAM" id="SSF52113">
    <property type="entry name" value="BRCT domain"/>
    <property type="match status" value="4"/>
</dbReference>
<gene>
    <name evidence="3" type="ORF">SPAPADRAFT_50397</name>
</gene>
<dbReference type="GO" id="GO:0005634">
    <property type="term" value="C:nucleus"/>
    <property type="evidence" value="ECO:0007669"/>
    <property type="project" value="TreeGrafter"/>
</dbReference>
<dbReference type="Pfam" id="PF16771">
    <property type="entry name" value="RTT107_BRCT_6"/>
    <property type="match status" value="1"/>
</dbReference>
<dbReference type="GO" id="GO:0035361">
    <property type="term" value="C:Cul8-RING ubiquitin ligase complex"/>
    <property type="evidence" value="ECO:0007669"/>
    <property type="project" value="TreeGrafter"/>
</dbReference>
<evidence type="ECO:0000313" key="4">
    <source>
        <dbReference type="Proteomes" id="UP000000709"/>
    </source>
</evidence>
<dbReference type="GO" id="GO:1990683">
    <property type="term" value="P:DNA double-strand break attachment to nuclear envelope"/>
    <property type="evidence" value="ECO:0007669"/>
    <property type="project" value="TreeGrafter"/>
</dbReference>
<dbReference type="PANTHER" id="PTHR47667:SF1">
    <property type="entry name" value="REGULATOR OF TY1 TRANSPOSITION PROTEIN 107"/>
    <property type="match status" value="1"/>
</dbReference>
<evidence type="ECO:0000256" key="1">
    <source>
        <dbReference type="SAM" id="MobiDB-lite"/>
    </source>
</evidence>
<dbReference type="SMART" id="SM00292">
    <property type="entry name" value="BRCT"/>
    <property type="match status" value="4"/>
</dbReference>